<dbReference type="Proteomes" id="UP001632038">
    <property type="component" value="Unassembled WGS sequence"/>
</dbReference>
<dbReference type="SMART" id="SM00239">
    <property type="entry name" value="C2"/>
    <property type="match status" value="3"/>
</dbReference>
<dbReference type="InterPro" id="IPR013583">
    <property type="entry name" value="MCTP_C"/>
</dbReference>
<evidence type="ECO:0000256" key="3">
    <source>
        <dbReference type="ARBA" id="ARBA00022692"/>
    </source>
</evidence>
<comment type="caution">
    <text evidence="11">The sequence shown here is derived from an EMBL/GenBank/DDBJ whole genome shotgun (WGS) entry which is preliminary data.</text>
</comment>
<feature type="transmembrane region" description="Helical" evidence="9">
    <location>
        <begin position="759"/>
        <end position="777"/>
    </location>
</feature>
<keyword evidence="6 9" id="KW-1133">Transmembrane helix</keyword>
<dbReference type="CDD" id="cd04019">
    <property type="entry name" value="C2C_MCTP_PRT_plant"/>
    <property type="match status" value="1"/>
</dbReference>
<keyword evidence="12" id="KW-1185">Reference proteome</keyword>
<dbReference type="GO" id="GO:0016020">
    <property type="term" value="C:membrane"/>
    <property type="evidence" value="ECO:0007669"/>
    <property type="project" value="UniProtKB-SubCell"/>
</dbReference>
<keyword evidence="3 9" id="KW-0812">Transmembrane</keyword>
<evidence type="ECO:0000256" key="1">
    <source>
        <dbReference type="ARBA" id="ARBA00004141"/>
    </source>
</evidence>
<dbReference type="InterPro" id="IPR047258">
    <property type="entry name" value="C2C_MCTP_PRT_plant"/>
</dbReference>
<dbReference type="Pfam" id="PF08372">
    <property type="entry name" value="PRT_C"/>
    <property type="match status" value="1"/>
</dbReference>
<keyword evidence="4" id="KW-0677">Repeat</keyword>
<keyword evidence="7 9" id="KW-0472">Membrane</keyword>
<evidence type="ECO:0000256" key="9">
    <source>
        <dbReference type="SAM" id="Phobius"/>
    </source>
</evidence>
<dbReference type="AlphaFoldDB" id="A0ABD3C0T3"/>
<feature type="domain" description="C2" evidence="10">
    <location>
        <begin position="75"/>
        <end position="187"/>
    </location>
</feature>
<keyword evidence="5" id="KW-0106">Calcium</keyword>
<organism evidence="11 12">
    <name type="scientific">Castilleja foliolosa</name>
    <dbReference type="NCBI Taxonomy" id="1961234"/>
    <lineage>
        <taxon>Eukaryota</taxon>
        <taxon>Viridiplantae</taxon>
        <taxon>Streptophyta</taxon>
        <taxon>Embryophyta</taxon>
        <taxon>Tracheophyta</taxon>
        <taxon>Spermatophyta</taxon>
        <taxon>Magnoliopsida</taxon>
        <taxon>eudicotyledons</taxon>
        <taxon>Gunneridae</taxon>
        <taxon>Pentapetalae</taxon>
        <taxon>asterids</taxon>
        <taxon>lamiids</taxon>
        <taxon>Lamiales</taxon>
        <taxon>Orobanchaceae</taxon>
        <taxon>Pedicularideae</taxon>
        <taxon>Castillejinae</taxon>
        <taxon>Castilleja</taxon>
    </lineage>
</organism>
<dbReference type="EMBL" id="JAVIJP010000060">
    <property type="protein sequence ID" value="KAL3622457.1"/>
    <property type="molecule type" value="Genomic_DNA"/>
</dbReference>
<dbReference type="FunFam" id="2.60.40.150:FF:000090">
    <property type="entry name" value="C2 domain-containing protein"/>
    <property type="match status" value="1"/>
</dbReference>
<evidence type="ECO:0000313" key="12">
    <source>
        <dbReference type="Proteomes" id="UP001632038"/>
    </source>
</evidence>
<evidence type="ECO:0000256" key="2">
    <source>
        <dbReference type="ARBA" id="ARBA00007923"/>
    </source>
</evidence>
<comment type="similarity">
    <text evidence="2">Belongs to the MCTP family.</text>
</comment>
<comment type="subcellular location">
    <subcellularLocation>
        <location evidence="1">Membrane</location>
        <topology evidence="1">Multi-pass membrane protein</topology>
    </subcellularLocation>
</comment>
<evidence type="ECO:0000313" key="11">
    <source>
        <dbReference type="EMBL" id="KAL3622457.1"/>
    </source>
</evidence>
<evidence type="ECO:0000256" key="4">
    <source>
        <dbReference type="ARBA" id="ARBA00022737"/>
    </source>
</evidence>
<dbReference type="CDD" id="cd08378">
    <property type="entry name" value="C2B_MCTP_PRT_plant"/>
    <property type="match status" value="1"/>
</dbReference>
<feature type="compositionally biased region" description="Low complexity" evidence="8">
    <location>
        <begin position="1"/>
        <end position="36"/>
    </location>
</feature>
<sequence>MAKQNKTQNKNQNQNQSQNQNRNQNQDQNEAQNRNPNPIPNPNPNQNSNRRHEEQDFNLTETRPSLGGGRVSGIDRGGTAFDLVEQMDYLYVRVVKAKALPGNPDPFVEMKLGGFKAATRSFENTPAPEWNHVFSILKDHIQAPVIEVSVKSKSKNGGDTLIGMIVVDAVDVPRRVPPDSPLAPEWYRLENVRAERVPGELMFAVWMGTQADEAFSEAWHLDAAAINGDGVASIRSKVYLSPRLWYLRVNVIEAQELQLGDKNRPQPEISVRAQISNMILNTKISQTKSLNPLWNEDLMFTVAEPFEDQLILCVEEKIGNNNKKEELGQCAISLQSVEKRVDFKPPMSRWYNLQKHTVSENGQRNVKGLNSRVHLRICLDGGYHVLDELTHYSSDLRPTARQLWKPAIGVLELGILNARNLSAMKMKDGRGYTDAYCVAKYGPKWIRTRTILNTFDPKWNEQYTWEVFDPCTVITIGVFDNSQLQPGNGPKKDSQIGKVRIRLSTLETNRVYTHMYPLVVLSPTGVKKMGEIQLAVRFSCASLLNMLSMYWQPLLPNLHYTHPLSCNQVEILRHQATQIVSTRLGRSEPPLRKETVEYMLDVRSNMWSVRRSKANHYRIAVIMSALAKAINWFERMRTWKSPFITVLVHFLFVAFVCFPWMIFSTVFLYLFLIGVWNYRLRPRHPPHMDVRLSQADGAMNDELDEEFDTFPTSQKQIEVVKMRYDRLRAIGSRVQTVMGDLATQGERVYHLLKWRDPRATALFLMFCLAACVVLYVAPPKAVVVAMGCYGMRHPTFRDRLPSRPMSFFRRLPAKTDSLL</sequence>
<dbReference type="InterPro" id="IPR047259">
    <property type="entry name" value="QUIRKY-like"/>
</dbReference>
<feature type="domain" description="C2" evidence="10">
    <location>
        <begin position="392"/>
        <end position="516"/>
    </location>
</feature>
<dbReference type="InterPro" id="IPR035892">
    <property type="entry name" value="C2_domain_sf"/>
</dbReference>
<evidence type="ECO:0000256" key="5">
    <source>
        <dbReference type="ARBA" id="ARBA00022837"/>
    </source>
</evidence>
<name>A0ABD3C0T3_9LAMI</name>
<proteinExistence type="inferred from homology"/>
<feature type="transmembrane region" description="Helical" evidence="9">
    <location>
        <begin position="645"/>
        <end position="678"/>
    </location>
</feature>
<dbReference type="InterPro" id="IPR047257">
    <property type="entry name" value="C2B_MCTP_PRT_plant"/>
</dbReference>
<evidence type="ECO:0000256" key="7">
    <source>
        <dbReference type="ARBA" id="ARBA00023136"/>
    </source>
</evidence>
<dbReference type="Pfam" id="PF00168">
    <property type="entry name" value="C2"/>
    <property type="match status" value="3"/>
</dbReference>
<reference evidence="12" key="1">
    <citation type="journal article" date="2024" name="IScience">
        <title>Strigolactones Initiate the Formation of Haustorium-like Structures in Castilleja.</title>
        <authorList>
            <person name="Buerger M."/>
            <person name="Peterson D."/>
            <person name="Chory J."/>
        </authorList>
    </citation>
    <scope>NUCLEOTIDE SEQUENCE [LARGE SCALE GENOMIC DNA]</scope>
</reference>
<evidence type="ECO:0000259" key="10">
    <source>
        <dbReference type="PROSITE" id="PS50004"/>
    </source>
</evidence>
<dbReference type="PANTHER" id="PTHR31425">
    <property type="entry name" value="PHOSPHORIBOSYLANTHRANILATE TRANSFERASE ISOFORM 1"/>
    <property type="match status" value="1"/>
</dbReference>
<dbReference type="InterPro" id="IPR047255">
    <property type="entry name" value="C2D_MCTP_PRT_plant"/>
</dbReference>
<protein>
    <submittedName>
        <fullName evidence="11">FT-interacting protein 3</fullName>
    </submittedName>
</protein>
<evidence type="ECO:0000256" key="6">
    <source>
        <dbReference type="ARBA" id="ARBA00022989"/>
    </source>
</evidence>
<accession>A0ABD3C0T3</accession>
<feature type="region of interest" description="Disordered" evidence="8">
    <location>
        <begin position="1"/>
        <end position="75"/>
    </location>
</feature>
<dbReference type="Gene3D" id="2.60.40.150">
    <property type="entry name" value="C2 domain"/>
    <property type="match status" value="3"/>
</dbReference>
<dbReference type="SUPFAM" id="SSF49562">
    <property type="entry name" value="C2 domain (Calcium/lipid-binding domain, CaLB)"/>
    <property type="match status" value="3"/>
</dbReference>
<evidence type="ECO:0000256" key="8">
    <source>
        <dbReference type="SAM" id="MobiDB-lite"/>
    </source>
</evidence>
<dbReference type="InterPro" id="IPR000008">
    <property type="entry name" value="C2_dom"/>
</dbReference>
<gene>
    <name evidence="11" type="primary">FTIP3_3</name>
    <name evidence="11" type="ORF">CASFOL_033868</name>
</gene>
<dbReference type="PANTHER" id="PTHR31425:SF49">
    <property type="entry name" value="PROTEIN QUIRKY-LIKE"/>
    <property type="match status" value="1"/>
</dbReference>
<dbReference type="PROSITE" id="PS50004">
    <property type="entry name" value="C2"/>
    <property type="match status" value="3"/>
</dbReference>
<feature type="domain" description="C2" evidence="10">
    <location>
        <begin position="228"/>
        <end position="351"/>
    </location>
</feature>
<dbReference type="CDD" id="cd08379">
    <property type="entry name" value="C2D_MCTP_PRT_plant"/>
    <property type="match status" value="1"/>
</dbReference>